<keyword evidence="3" id="KW-0445">Lipid transport</keyword>
<dbReference type="InterPro" id="IPR001849">
    <property type="entry name" value="PH_domain"/>
</dbReference>
<dbReference type="GO" id="GO:0097038">
    <property type="term" value="C:perinuclear endoplasmic reticulum"/>
    <property type="evidence" value="ECO:0007669"/>
    <property type="project" value="TreeGrafter"/>
</dbReference>
<dbReference type="CDD" id="cd13284">
    <property type="entry name" value="PH_OSBP_ORP4"/>
    <property type="match status" value="1"/>
</dbReference>
<evidence type="ECO:0000256" key="1">
    <source>
        <dbReference type="ARBA" id="ARBA00008842"/>
    </source>
</evidence>
<evidence type="ECO:0000313" key="7">
    <source>
        <dbReference type="EMBL" id="VEN53427.1"/>
    </source>
</evidence>
<evidence type="ECO:0000313" key="8">
    <source>
        <dbReference type="Proteomes" id="UP000410492"/>
    </source>
</evidence>
<name>A0A653CZS9_CALMS</name>
<dbReference type="InterPro" id="IPR000648">
    <property type="entry name" value="Oxysterol-bd"/>
</dbReference>
<keyword evidence="2" id="KW-0813">Transport</keyword>
<comment type="similarity">
    <text evidence="1">Belongs to the OSBP family.</text>
</comment>
<dbReference type="EMBL" id="CAACVG010009499">
    <property type="protein sequence ID" value="VEN53427.1"/>
    <property type="molecule type" value="Genomic_DNA"/>
</dbReference>
<dbReference type="SUPFAM" id="SSF50729">
    <property type="entry name" value="PH domain-like"/>
    <property type="match status" value="1"/>
</dbReference>
<dbReference type="GO" id="GO:0032934">
    <property type="term" value="F:sterol binding"/>
    <property type="evidence" value="ECO:0007669"/>
    <property type="project" value="TreeGrafter"/>
</dbReference>
<dbReference type="Gene3D" id="2.30.29.30">
    <property type="entry name" value="Pleckstrin-homology domain (PH domain)/Phosphotyrosine-binding domain (PTB)"/>
    <property type="match status" value="1"/>
</dbReference>
<keyword evidence="4" id="KW-0446">Lipid-binding</keyword>
<dbReference type="InterPro" id="IPR011993">
    <property type="entry name" value="PH-like_dom_sf"/>
</dbReference>
<accession>A0A653CZS9</accession>
<feature type="coiled-coil region" evidence="5">
    <location>
        <begin position="233"/>
        <end position="274"/>
    </location>
</feature>
<dbReference type="Pfam" id="PF00169">
    <property type="entry name" value="PH"/>
    <property type="match status" value="1"/>
</dbReference>
<evidence type="ECO:0000259" key="6">
    <source>
        <dbReference type="PROSITE" id="PS50003"/>
    </source>
</evidence>
<organism evidence="7 8">
    <name type="scientific">Callosobruchus maculatus</name>
    <name type="common">Southern cowpea weevil</name>
    <name type="synonym">Pulse bruchid</name>
    <dbReference type="NCBI Taxonomy" id="64391"/>
    <lineage>
        <taxon>Eukaryota</taxon>
        <taxon>Metazoa</taxon>
        <taxon>Ecdysozoa</taxon>
        <taxon>Arthropoda</taxon>
        <taxon>Hexapoda</taxon>
        <taxon>Insecta</taxon>
        <taxon>Pterygota</taxon>
        <taxon>Neoptera</taxon>
        <taxon>Endopterygota</taxon>
        <taxon>Coleoptera</taxon>
        <taxon>Polyphaga</taxon>
        <taxon>Cucujiformia</taxon>
        <taxon>Chrysomeloidea</taxon>
        <taxon>Chrysomelidae</taxon>
        <taxon>Bruchinae</taxon>
        <taxon>Bruchini</taxon>
        <taxon>Callosobruchus</taxon>
    </lineage>
</organism>
<evidence type="ECO:0000256" key="4">
    <source>
        <dbReference type="ARBA" id="ARBA00023121"/>
    </source>
</evidence>
<protein>
    <recommendedName>
        <fullName evidence="6">PH domain-containing protein</fullName>
    </recommendedName>
</protein>
<sequence>MGDSITSKSNSSQNEPAMKGWLFKWTNYLKGYQRRWFVLQNGHLSYYRAENNGVGVTTLTVRRRRRFRQGNQAEMAHTCRGSISLHGALIYTVDACTFVITNGGTQTFHIKAASEVERQSWVTALELAKAKAIRNMESEEDEETMESEGGEDWSGLVRKLESQLSELQTCGDVLAKHWKNLAKPLSEMETNADPEALQGKTKEVCERATLFRIATNAMINSCAEYLKTAQNHSHKLIKALQHEKEQRERLQEMVETLAQQHSKLEQAANAHTQRPASTQSNANFWDTTNTVRFF</sequence>
<dbReference type="OrthoDB" id="1854502at2759"/>
<dbReference type="PANTHER" id="PTHR10972">
    <property type="entry name" value="OXYSTEROL-BINDING PROTEIN-RELATED"/>
    <property type="match status" value="1"/>
</dbReference>
<reference evidence="7 8" key="1">
    <citation type="submission" date="2019-01" db="EMBL/GenBank/DDBJ databases">
        <authorList>
            <person name="Sayadi A."/>
        </authorList>
    </citation>
    <scope>NUCLEOTIDE SEQUENCE [LARGE SCALE GENOMIC DNA]</scope>
</reference>
<dbReference type="AlphaFoldDB" id="A0A653CZS9"/>
<dbReference type="PROSITE" id="PS50003">
    <property type="entry name" value="PH_DOMAIN"/>
    <property type="match status" value="1"/>
</dbReference>
<proteinExistence type="inferred from homology"/>
<dbReference type="FunFam" id="2.30.29.30:FF:000256">
    <property type="entry name" value="Oxysterol-binding protein"/>
    <property type="match status" value="1"/>
</dbReference>
<dbReference type="GO" id="GO:0005829">
    <property type="term" value="C:cytosol"/>
    <property type="evidence" value="ECO:0007669"/>
    <property type="project" value="TreeGrafter"/>
</dbReference>
<dbReference type="SMART" id="SM00233">
    <property type="entry name" value="PH"/>
    <property type="match status" value="1"/>
</dbReference>
<evidence type="ECO:0000256" key="3">
    <source>
        <dbReference type="ARBA" id="ARBA00023055"/>
    </source>
</evidence>
<evidence type="ECO:0000256" key="2">
    <source>
        <dbReference type="ARBA" id="ARBA00022448"/>
    </source>
</evidence>
<feature type="domain" description="PH" evidence="6">
    <location>
        <begin position="15"/>
        <end position="130"/>
    </location>
</feature>
<dbReference type="PANTHER" id="PTHR10972:SF205">
    <property type="entry name" value="OXYSTEROL-BINDING PROTEIN 1"/>
    <property type="match status" value="1"/>
</dbReference>
<keyword evidence="5" id="KW-0175">Coiled coil</keyword>
<evidence type="ECO:0000256" key="5">
    <source>
        <dbReference type="SAM" id="Coils"/>
    </source>
</evidence>
<dbReference type="GO" id="GO:0006869">
    <property type="term" value="P:lipid transport"/>
    <property type="evidence" value="ECO:0007669"/>
    <property type="project" value="UniProtKB-KW"/>
</dbReference>
<dbReference type="Proteomes" id="UP000410492">
    <property type="component" value="Unassembled WGS sequence"/>
</dbReference>
<gene>
    <name evidence="7" type="ORF">CALMAC_LOCUS13229</name>
</gene>
<dbReference type="GO" id="GO:0005886">
    <property type="term" value="C:plasma membrane"/>
    <property type="evidence" value="ECO:0007669"/>
    <property type="project" value="TreeGrafter"/>
</dbReference>
<keyword evidence="8" id="KW-1185">Reference proteome</keyword>